<organism evidence="2 3">
    <name type="scientific">Frankliniella fusca</name>
    <dbReference type="NCBI Taxonomy" id="407009"/>
    <lineage>
        <taxon>Eukaryota</taxon>
        <taxon>Metazoa</taxon>
        <taxon>Ecdysozoa</taxon>
        <taxon>Arthropoda</taxon>
        <taxon>Hexapoda</taxon>
        <taxon>Insecta</taxon>
        <taxon>Pterygota</taxon>
        <taxon>Neoptera</taxon>
        <taxon>Paraneoptera</taxon>
        <taxon>Thysanoptera</taxon>
        <taxon>Terebrantia</taxon>
        <taxon>Thripoidea</taxon>
        <taxon>Thripidae</taxon>
        <taxon>Frankliniella</taxon>
    </lineage>
</organism>
<feature type="region of interest" description="Disordered" evidence="1">
    <location>
        <begin position="406"/>
        <end position="425"/>
    </location>
</feature>
<accession>A0AAE1L883</accession>
<dbReference type="AlphaFoldDB" id="A0AAE1L883"/>
<feature type="compositionally biased region" description="Basic and acidic residues" evidence="1">
    <location>
        <begin position="406"/>
        <end position="422"/>
    </location>
</feature>
<keyword evidence="3" id="KW-1185">Reference proteome</keyword>
<feature type="region of interest" description="Disordered" evidence="1">
    <location>
        <begin position="215"/>
        <end position="291"/>
    </location>
</feature>
<name>A0AAE1L883_9NEOP</name>
<proteinExistence type="predicted"/>
<evidence type="ECO:0000313" key="3">
    <source>
        <dbReference type="Proteomes" id="UP001219518"/>
    </source>
</evidence>
<dbReference type="EMBL" id="JAHWGI010000149">
    <property type="protein sequence ID" value="KAK3910311.1"/>
    <property type="molecule type" value="Genomic_DNA"/>
</dbReference>
<sequence>MAAYYIFQIPDTRNKRIIVEPEGGELVGKDFHQAIKTHLEKISSSKGQAKFYLTQPFDNVDVEIDDDTPEFMINNKIPIKVMFEADTDLDIPMSTNSSTVGDGKGCSTPLQMKNARDINYLSKIGKVVTETASKRPAERTSPVNASNKTASMRPADRSPVHASNKEGTISKEKENIPPSRKRKSPDSPEQLGQYEEKMLRRRRENLEFLRAHNIAVPTPKVQKRARPALKKKPANNQEKRIMPSRKSKTVASSRLDQVEEEEEEEEIETGGNAPPPLPHPLLTEKASSQPPEVVDTYSLKITKNTPLSPFPKKLEELLKNGTYDTKLMNDYLIDHTNTITGRGPKRGEYAILAVQVVRKLKEMNVENADTFKEHIRLSLSASIRSRKYHQAKGKVKRKDRRELIRKSKELNFETPESERNQEVDDIDDSDGLLRCPVRNKETVKMALSSSTARVQFINTHSAQETLNTYPYLHHHDLMIYDYSTRVPISLRAVEVNFEGILKPLAHILNKDMPSSELDKIVLFQEVENFFTVEEGDPVSPSIVLWDTSVKEISPLNNIPDGQAPAVVVLKTLTEILSANLTFDGQLICTAPNPSGFECVTLLLGAYYVFDVQYPEAYSNHLLMIEAILHGELEQALTASRSFRVRVEFLRKLITAKLAS</sequence>
<feature type="compositionally biased region" description="Polar residues" evidence="1">
    <location>
        <begin position="141"/>
        <end position="150"/>
    </location>
</feature>
<evidence type="ECO:0000313" key="2">
    <source>
        <dbReference type="EMBL" id="KAK3910311.1"/>
    </source>
</evidence>
<feature type="compositionally biased region" description="Acidic residues" evidence="1">
    <location>
        <begin position="258"/>
        <end position="268"/>
    </location>
</feature>
<reference evidence="2" key="1">
    <citation type="submission" date="2021-07" db="EMBL/GenBank/DDBJ databases">
        <authorList>
            <person name="Catto M.A."/>
            <person name="Jacobson A."/>
            <person name="Kennedy G."/>
            <person name="Labadie P."/>
            <person name="Hunt B.G."/>
            <person name="Srinivasan R."/>
        </authorList>
    </citation>
    <scope>NUCLEOTIDE SEQUENCE</scope>
    <source>
        <strain evidence="2">PL_HMW_Pooled</strain>
        <tissue evidence="2">Head</tissue>
    </source>
</reference>
<protein>
    <submittedName>
        <fullName evidence="2">Calcium uptake protein 1, mitochondrial</fullName>
    </submittedName>
</protein>
<comment type="caution">
    <text evidence="2">The sequence shown here is derived from an EMBL/GenBank/DDBJ whole genome shotgun (WGS) entry which is preliminary data.</text>
</comment>
<evidence type="ECO:0000256" key="1">
    <source>
        <dbReference type="SAM" id="MobiDB-lite"/>
    </source>
</evidence>
<feature type="region of interest" description="Disordered" evidence="1">
    <location>
        <begin position="131"/>
        <end position="192"/>
    </location>
</feature>
<feature type="compositionally biased region" description="Basic residues" evidence="1">
    <location>
        <begin position="221"/>
        <end position="233"/>
    </location>
</feature>
<gene>
    <name evidence="2" type="ORF">KUF71_020080</name>
</gene>
<reference evidence="2" key="2">
    <citation type="journal article" date="2023" name="BMC Genomics">
        <title>Pest status, molecular evolution, and epigenetic factors derived from the genome assembly of Frankliniella fusca, a thysanopteran phytovirus vector.</title>
        <authorList>
            <person name="Catto M.A."/>
            <person name="Labadie P.E."/>
            <person name="Jacobson A.L."/>
            <person name="Kennedy G.G."/>
            <person name="Srinivasan R."/>
            <person name="Hunt B.G."/>
        </authorList>
    </citation>
    <scope>NUCLEOTIDE SEQUENCE</scope>
    <source>
        <strain evidence="2">PL_HMW_Pooled</strain>
    </source>
</reference>
<dbReference type="Proteomes" id="UP001219518">
    <property type="component" value="Unassembled WGS sequence"/>
</dbReference>